<comment type="caution">
    <text evidence="1">The sequence shown here is derived from an EMBL/GenBank/DDBJ whole genome shotgun (WGS) entry which is preliminary data.</text>
</comment>
<organism evidence="1 2">
    <name type="scientific">Paenibacillus cremeus</name>
    <dbReference type="NCBI Taxonomy" id="2163881"/>
    <lineage>
        <taxon>Bacteria</taxon>
        <taxon>Bacillati</taxon>
        <taxon>Bacillota</taxon>
        <taxon>Bacilli</taxon>
        <taxon>Bacillales</taxon>
        <taxon>Paenibacillaceae</taxon>
        <taxon>Paenibacillus</taxon>
    </lineage>
</organism>
<dbReference type="InterPro" id="IPR026838">
    <property type="entry name" value="YheC/D"/>
</dbReference>
<dbReference type="RefSeq" id="WP_144853969.1">
    <property type="nucleotide sequence ID" value="NZ_VNJI01000056.1"/>
</dbReference>
<dbReference type="Pfam" id="PF14398">
    <property type="entry name" value="ATPgrasp_YheCD"/>
    <property type="match status" value="1"/>
</dbReference>
<dbReference type="EMBL" id="VNJI01000056">
    <property type="protein sequence ID" value="TVY05560.1"/>
    <property type="molecule type" value="Genomic_DNA"/>
</dbReference>
<keyword evidence="2" id="KW-1185">Reference proteome</keyword>
<sequence>MGKRDYRRHITSKWLKTKVLLRNAAIAKYIPDTRKMRRNSLHDMLETYGMVYVKPNSGTYGNGVMRVERHGNSSYRFQAGTRAQEFSSFDEMYAAILRRTRKRTYLAQKGIHLLKYNKRRFDLRVMVQLSPKRNWVTTGVIGRIAAPRKVVTNVHNGGTLKPVETLLSAYTDTSRRASFIRKLRSLGTTTARQLHSKYKGIKEIGLDVALDERLHPWILEVNTSPDPFIFLKLKDKRIFRRIYRYAKAYGKY</sequence>
<reference evidence="1 2" key="1">
    <citation type="submission" date="2019-07" db="EMBL/GenBank/DDBJ databases">
        <authorList>
            <person name="Kim J."/>
        </authorList>
    </citation>
    <scope>NUCLEOTIDE SEQUENCE [LARGE SCALE GENOMIC DNA]</scope>
    <source>
        <strain evidence="1 2">JC52</strain>
    </source>
</reference>
<dbReference type="SUPFAM" id="SSF56059">
    <property type="entry name" value="Glutathione synthetase ATP-binding domain-like"/>
    <property type="match status" value="1"/>
</dbReference>
<proteinExistence type="predicted"/>
<protein>
    <submittedName>
        <fullName evidence="1">YheC/YheD family protein</fullName>
    </submittedName>
</protein>
<name>A0A559K0I2_9BACL</name>
<evidence type="ECO:0000313" key="2">
    <source>
        <dbReference type="Proteomes" id="UP000317036"/>
    </source>
</evidence>
<evidence type="ECO:0000313" key="1">
    <source>
        <dbReference type="EMBL" id="TVY05560.1"/>
    </source>
</evidence>
<dbReference type="AlphaFoldDB" id="A0A559K0I2"/>
<dbReference type="Proteomes" id="UP000317036">
    <property type="component" value="Unassembled WGS sequence"/>
</dbReference>
<gene>
    <name evidence="1" type="ORF">FPZ49_29695</name>
</gene>
<accession>A0A559K0I2</accession>
<dbReference type="OrthoDB" id="7869153at2"/>
<dbReference type="Gene3D" id="3.30.470.20">
    <property type="entry name" value="ATP-grasp fold, B domain"/>
    <property type="match status" value="1"/>
</dbReference>